<dbReference type="EMBL" id="QPHM01000001">
    <property type="protein sequence ID" value="RCU47668.1"/>
    <property type="molecule type" value="Genomic_DNA"/>
</dbReference>
<dbReference type="InterPro" id="IPR058304">
    <property type="entry name" value="DUF7991"/>
</dbReference>
<dbReference type="AlphaFoldDB" id="A0A368NAX0"/>
<comment type="caution">
    <text evidence="3">The sequence shown here is derived from an EMBL/GenBank/DDBJ whole genome shotgun (WGS) entry which is preliminary data.</text>
</comment>
<organism evidence="3 4">
    <name type="scientific">Haloplanus salinus</name>
    <dbReference type="NCBI Taxonomy" id="1126245"/>
    <lineage>
        <taxon>Archaea</taxon>
        <taxon>Methanobacteriati</taxon>
        <taxon>Methanobacteriota</taxon>
        <taxon>Stenosarchaea group</taxon>
        <taxon>Halobacteria</taxon>
        <taxon>Halobacteriales</taxon>
        <taxon>Haloferacaceae</taxon>
        <taxon>Haloplanus</taxon>
    </lineage>
</organism>
<gene>
    <name evidence="3" type="ORF">DU504_10370</name>
</gene>
<keyword evidence="1" id="KW-1133">Transmembrane helix</keyword>
<dbReference type="OrthoDB" id="239417at2157"/>
<proteinExistence type="predicted"/>
<reference evidence="3 4" key="1">
    <citation type="submission" date="2018-07" db="EMBL/GenBank/DDBJ databases">
        <title>Genome sequences of Haloplanus salinus JCM 18368T.</title>
        <authorList>
            <person name="Kim Y.B."/>
            <person name="Roh S.W."/>
        </authorList>
    </citation>
    <scope>NUCLEOTIDE SEQUENCE [LARGE SCALE GENOMIC DNA]</scope>
    <source>
        <strain evidence="3 4">JCM 18368</strain>
    </source>
</reference>
<name>A0A368NAX0_9EURY</name>
<protein>
    <recommendedName>
        <fullName evidence="2">DUF7991 domain-containing protein</fullName>
    </recommendedName>
</protein>
<feature type="transmembrane region" description="Helical" evidence="1">
    <location>
        <begin position="7"/>
        <end position="28"/>
    </location>
</feature>
<evidence type="ECO:0000259" key="2">
    <source>
        <dbReference type="Pfam" id="PF25953"/>
    </source>
</evidence>
<evidence type="ECO:0000313" key="4">
    <source>
        <dbReference type="Proteomes" id="UP000252189"/>
    </source>
</evidence>
<feature type="transmembrane region" description="Helical" evidence="1">
    <location>
        <begin position="40"/>
        <end position="62"/>
    </location>
</feature>
<keyword evidence="1" id="KW-0812">Transmembrane</keyword>
<feature type="domain" description="DUF7991" evidence="2">
    <location>
        <begin position="1"/>
        <end position="104"/>
    </location>
</feature>
<feature type="transmembrane region" description="Helical" evidence="1">
    <location>
        <begin position="69"/>
        <end position="92"/>
    </location>
</feature>
<evidence type="ECO:0000313" key="3">
    <source>
        <dbReference type="EMBL" id="RCU47668.1"/>
    </source>
</evidence>
<dbReference type="Proteomes" id="UP000252189">
    <property type="component" value="Unassembled WGS sequence"/>
</dbReference>
<accession>A0A368NAX0</accession>
<evidence type="ECO:0000256" key="1">
    <source>
        <dbReference type="SAM" id="Phobius"/>
    </source>
</evidence>
<keyword evidence="1" id="KW-0472">Membrane</keyword>
<sequence>MATILDFVLMAVVFVGNTGIAAVMTRFFRLQLKTRWGSVVYTALLVPVALVVTTIVAFSLGVGVNLGSAAAVLGLMIGLPMGLGVTIDVLYVPAPDEYELPETTGR</sequence>
<dbReference type="Pfam" id="PF25953">
    <property type="entry name" value="DUF7991"/>
    <property type="match status" value="1"/>
</dbReference>
<dbReference type="RefSeq" id="WP_114449227.1">
    <property type="nucleotide sequence ID" value="NZ_QPHM01000001.1"/>
</dbReference>
<keyword evidence="4" id="KW-1185">Reference proteome</keyword>